<dbReference type="EMBL" id="CP024634">
    <property type="protein sequence ID" value="AYQ56398.1"/>
    <property type="molecule type" value="Genomic_DNA"/>
</dbReference>
<dbReference type="InterPro" id="IPR002716">
    <property type="entry name" value="PIN_dom"/>
</dbReference>
<dbReference type="GO" id="GO:0046872">
    <property type="term" value="F:metal ion binding"/>
    <property type="evidence" value="ECO:0007669"/>
    <property type="project" value="UniProtKB-KW"/>
</dbReference>
<evidence type="ECO:0000256" key="7">
    <source>
        <dbReference type="ARBA" id="ARBA00038093"/>
    </source>
</evidence>
<evidence type="ECO:0000256" key="6">
    <source>
        <dbReference type="ARBA" id="ARBA00022842"/>
    </source>
</evidence>
<dbReference type="InterPro" id="IPR029060">
    <property type="entry name" value="PIN-like_dom_sf"/>
</dbReference>
<dbReference type="GO" id="GO:0004518">
    <property type="term" value="F:nuclease activity"/>
    <property type="evidence" value="ECO:0007669"/>
    <property type="project" value="UniProtKB-KW"/>
</dbReference>
<accession>A0A3G3IKZ8</accession>
<keyword evidence="2" id="KW-1277">Toxin-antitoxin system</keyword>
<dbReference type="Pfam" id="PF01850">
    <property type="entry name" value="PIN"/>
    <property type="match status" value="1"/>
</dbReference>
<dbReference type="GO" id="GO:0016787">
    <property type="term" value="F:hydrolase activity"/>
    <property type="evidence" value="ECO:0007669"/>
    <property type="project" value="UniProtKB-KW"/>
</dbReference>
<dbReference type="Proteomes" id="UP000278334">
    <property type="component" value="Chromosome"/>
</dbReference>
<organism evidence="9 10">
    <name type="scientific">Bathymodiolus thermophilus thioautotrophic gill symbiont</name>
    <dbReference type="NCBI Taxonomy" id="2360"/>
    <lineage>
        <taxon>Bacteria</taxon>
        <taxon>Pseudomonadati</taxon>
        <taxon>Pseudomonadota</taxon>
        <taxon>Gammaproteobacteria</taxon>
        <taxon>sulfur-oxidizing symbionts</taxon>
    </lineage>
</organism>
<sequence length="130" mass="14693">MLDTNIISYLIKSHDEMLVRKFEVVSQYDLVVISSISVAELRYGVKKKQSKNLETVVNNFLHPLEQKDFDESSAIIYGDIRVDLEKRGRVIGALDMLIAAHAKSLGATIVTNNTKEFDRVVGLKVENWVV</sequence>
<evidence type="ECO:0000313" key="9">
    <source>
        <dbReference type="EMBL" id="AYQ56398.1"/>
    </source>
</evidence>
<evidence type="ECO:0000313" key="10">
    <source>
        <dbReference type="Proteomes" id="UP000278334"/>
    </source>
</evidence>
<keyword evidence="4" id="KW-0479">Metal-binding</keyword>
<dbReference type="PANTHER" id="PTHR33653:SF1">
    <property type="entry name" value="RIBONUCLEASE VAPC2"/>
    <property type="match status" value="1"/>
</dbReference>
<comment type="similarity">
    <text evidence="7">Belongs to the PINc/VapC protein family.</text>
</comment>
<reference evidence="9 10" key="1">
    <citation type="submission" date="2017-11" db="EMBL/GenBank/DDBJ databases">
        <title>Genome sequence of the bacterial symbiont EPR9N from a vent mussel Bathymodiolus thermophilus.</title>
        <authorList>
            <person name="Won Y.-J."/>
        </authorList>
    </citation>
    <scope>NUCLEOTIDE SEQUENCE [LARGE SCALE GENOMIC DNA]</scope>
    <source>
        <strain evidence="9 10">EPR9N</strain>
    </source>
</reference>
<dbReference type="AlphaFoldDB" id="A0A3G3IKZ8"/>
<comment type="cofactor">
    <cofactor evidence="1">
        <name>Mg(2+)</name>
        <dbReference type="ChEBI" id="CHEBI:18420"/>
    </cofactor>
</comment>
<name>A0A3G3IKZ8_9GAMM</name>
<evidence type="ECO:0000256" key="4">
    <source>
        <dbReference type="ARBA" id="ARBA00022723"/>
    </source>
</evidence>
<evidence type="ECO:0000256" key="2">
    <source>
        <dbReference type="ARBA" id="ARBA00022649"/>
    </source>
</evidence>
<evidence type="ECO:0000256" key="1">
    <source>
        <dbReference type="ARBA" id="ARBA00001946"/>
    </source>
</evidence>
<keyword evidence="3" id="KW-0540">Nuclease</keyword>
<evidence type="ECO:0000256" key="5">
    <source>
        <dbReference type="ARBA" id="ARBA00022801"/>
    </source>
</evidence>
<gene>
    <name evidence="9" type="ORF">MS2017_0666</name>
</gene>
<feature type="domain" description="PIN" evidence="8">
    <location>
        <begin position="1"/>
        <end position="121"/>
    </location>
</feature>
<dbReference type="KEGG" id="bthg:MS2017_0666"/>
<dbReference type="SUPFAM" id="SSF88723">
    <property type="entry name" value="PIN domain-like"/>
    <property type="match status" value="1"/>
</dbReference>
<keyword evidence="5" id="KW-0378">Hydrolase</keyword>
<dbReference type="Gene3D" id="3.40.50.1010">
    <property type="entry name" value="5'-nuclease"/>
    <property type="match status" value="1"/>
</dbReference>
<dbReference type="CDD" id="cd09881">
    <property type="entry name" value="PIN_VapC4-5_FitB-like"/>
    <property type="match status" value="1"/>
</dbReference>
<dbReference type="InterPro" id="IPR050556">
    <property type="entry name" value="Type_II_TA_system_RNase"/>
</dbReference>
<keyword evidence="6" id="KW-0460">Magnesium</keyword>
<evidence type="ECO:0000259" key="8">
    <source>
        <dbReference type="Pfam" id="PF01850"/>
    </source>
</evidence>
<protein>
    <submittedName>
        <fullName evidence="9">Putative nucleic acid-binding protein</fullName>
    </submittedName>
</protein>
<dbReference type="RefSeq" id="WP_338134307.1">
    <property type="nucleotide sequence ID" value="NZ_CP024634.1"/>
</dbReference>
<proteinExistence type="inferred from homology"/>
<dbReference type="PANTHER" id="PTHR33653">
    <property type="entry name" value="RIBONUCLEASE VAPC2"/>
    <property type="match status" value="1"/>
</dbReference>
<evidence type="ECO:0000256" key="3">
    <source>
        <dbReference type="ARBA" id="ARBA00022722"/>
    </source>
</evidence>